<accession>A0A937R8E6</accession>
<dbReference type="SUPFAM" id="SSF51735">
    <property type="entry name" value="NAD(P)-binding Rossmann-fold domains"/>
    <property type="match status" value="1"/>
</dbReference>
<dbReference type="PRINTS" id="PR00081">
    <property type="entry name" value="GDHRDH"/>
</dbReference>
<dbReference type="InterPro" id="IPR020904">
    <property type="entry name" value="Sc_DH/Rdtase_CS"/>
</dbReference>
<reference evidence="3" key="1">
    <citation type="submission" date="2020-12" db="EMBL/GenBank/DDBJ databases">
        <title>Genomic characterization of non-nitrogen-fixing Frankia strains.</title>
        <authorList>
            <person name="Carlos-Shanley C."/>
            <person name="Guerra T."/>
            <person name="Hahn D."/>
        </authorList>
    </citation>
    <scope>NUCLEOTIDE SEQUENCE</scope>
    <source>
        <strain evidence="3">CN6</strain>
    </source>
</reference>
<dbReference type="PANTHER" id="PTHR42760">
    <property type="entry name" value="SHORT-CHAIN DEHYDROGENASES/REDUCTASES FAMILY MEMBER"/>
    <property type="match status" value="1"/>
</dbReference>
<comment type="similarity">
    <text evidence="1">Belongs to the short-chain dehydrogenases/reductases (SDR) family.</text>
</comment>
<evidence type="ECO:0000256" key="2">
    <source>
        <dbReference type="ARBA" id="ARBA00023002"/>
    </source>
</evidence>
<dbReference type="GO" id="GO:0048038">
    <property type="term" value="F:quinone binding"/>
    <property type="evidence" value="ECO:0007669"/>
    <property type="project" value="TreeGrafter"/>
</dbReference>
<dbReference type="RefSeq" id="WP_203004040.1">
    <property type="nucleotide sequence ID" value="NZ_JADWYU010000190.1"/>
</dbReference>
<organism evidence="3 4">
    <name type="scientific">Frankia nepalensis</name>
    <dbReference type="NCBI Taxonomy" id="1836974"/>
    <lineage>
        <taxon>Bacteria</taxon>
        <taxon>Bacillati</taxon>
        <taxon>Actinomycetota</taxon>
        <taxon>Actinomycetes</taxon>
        <taxon>Frankiales</taxon>
        <taxon>Frankiaceae</taxon>
        <taxon>Frankia</taxon>
    </lineage>
</organism>
<dbReference type="Proteomes" id="UP000604475">
    <property type="component" value="Unassembled WGS sequence"/>
</dbReference>
<name>A0A937R8E6_9ACTN</name>
<dbReference type="PRINTS" id="PR00080">
    <property type="entry name" value="SDRFAMILY"/>
</dbReference>
<dbReference type="Pfam" id="PF13561">
    <property type="entry name" value="adh_short_C2"/>
    <property type="match status" value="1"/>
</dbReference>
<dbReference type="EMBL" id="JAEACQ010000016">
    <property type="protein sequence ID" value="MBL7625657.1"/>
    <property type="molecule type" value="Genomic_DNA"/>
</dbReference>
<gene>
    <name evidence="3" type="ORF">I7412_00360</name>
</gene>
<keyword evidence="4" id="KW-1185">Reference proteome</keyword>
<proteinExistence type="inferred from homology"/>
<protein>
    <submittedName>
        <fullName evidence="3">SDR family oxidoreductase</fullName>
    </submittedName>
</protein>
<dbReference type="NCBIfam" id="NF005559">
    <property type="entry name" value="PRK07231.1"/>
    <property type="match status" value="1"/>
</dbReference>
<dbReference type="PROSITE" id="PS00061">
    <property type="entry name" value="ADH_SHORT"/>
    <property type="match status" value="1"/>
</dbReference>
<dbReference type="AlphaFoldDB" id="A0A937R8E6"/>
<evidence type="ECO:0000313" key="3">
    <source>
        <dbReference type="EMBL" id="MBL7625657.1"/>
    </source>
</evidence>
<keyword evidence="2" id="KW-0560">Oxidoreductase</keyword>
<sequence length="270" mass="27266">MTGEARPAIPTDLTGRAAIVTGAGSGIGRGVAQVFATAGAAVVCADISAAAAEETAGLIRGEGGVAKAATVDVSRRDEVAGLVASAVAEHGRLDVICNNAGIIIDVPVLDLDEAEFDHVLAVNLKGVLFGCQEAGRAMAAAGGGSIINMASGAVDAAAPGLAAYGVSKAGIVQLTRTLAVELGQAGVRVNAIAPGLVETNITRRHYARPDGSVDEDRRAAVLRPMRERSPLGLIGTPEDIGWAALYLASDAARFVTGQILRPNGGVTMPW</sequence>
<evidence type="ECO:0000313" key="4">
    <source>
        <dbReference type="Proteomes" id="UP000604475"/>
    </source>
</evidence>
<dbReference type="InterPro" id="IPR002347">
    <property type="entry name" value="SDR_fam"/>
</dbReference>
<dbReference type="GO" id="GO:0016616">
    <property type="term" value="F:oxidoreductase activity, acting on the CH-OH group of donors, NAD or NADP as acceptor"/>
    <property type="evidence" value="ECO:0007669"/>
    <property type="project" value="TreeGrafter"/>
</dbReference>
<dbReference type="FunFam" id="3.40.50.720:FF:000084">
    <property type="entry name" value="Short-chain dehydrogenase reductase"/>
    <property type="match status" value="1"/>
</dbReference>
<dbReference type="GO" id="GO:0006633">
    <property type="term" value="P:fatty acid biosynthetic process"/>
    <property type="evidence" value="ECO:0007669"/>
    <property type="project" value="TreeGrafter"/>
</dbReference>
<dbReference type="Gene3D" id="3.40.50.720">
    <property type="entry name" value="NAD(P)-binding Rossmann-like Domain"/>
    <property type="match status" value="1"/>
</dbReference>
<dbReference type="PANTHER" id="PTHR42760:SF133">
    <property type="entry name" value="3-OXOACYL-[ACYL-CARRIER-PROTEIN] REDUCTASE"/>
    <property type="match status" value="1"/>
</dbReference>
<comment type="caution">
    <text evidence="3">The sequence shown here is derived from an EMBL/GenBank/DDBJ whole genome shotgun (WGS) entry which is preliminary data.</text>
</comment>
<dbReference type="InterPro" id="IPR036291">
    <property type="entry name" value="NAD(P)-bd_dom_sf"/>
</dbReference>
<evidence type="ECO:0000256" key="1">
    <source>
        <dbReference type="ARBA" id="ARBA00006484"/>
    </source>
</evidence>